<evidence type="ECO:0000313" key="6">
    <source>
        <dbReference type="Proteomes" id="UP000285794"/>
    </source>
</evidence>
<dbReference type="Pfam" id="PF01408">
    <property type="entry name" value="GFO_IDH_MocA"/>
    <property type="match status" value="1"/>
</dbReference>
<dbReference type="EMBL" id="QQWG01000019">
    <property type="protein sequence ID" value="RRG19526.1"/>
    <property type="molecule type" value="Genomic_DNA"/>
</dbReference>
<dbReference type="PANTHER" id="PTHR22604">
    <property type="entry name" value="OXIDOREDUCTASES"/>
    <property type="match status" value="1"/>
</dbReference>
<dbReference type="OrthoDB" id="9795543at2"/>
<proteinExistence type="inferred from homology"/>
<dbReference type="AlphaFoldDB" id="A0A425XXS7"/>
<reference evidence="5 6" key="1">
    <citation type="submission" date="2018-07" db="EMBL/GenBank/DDBJ databases">
        <title>Draft genome sequence of Ancylomarina sp. M1P.</title>
        <authorList>
            <person name="Yadav S."/>
            <person name="Villanueva L."/>
            <person name="Damste J.S.S."/>
        </authorList>
    </citation>
    <scope>NUCLEOTIDE SEQUENCE [LARGE SCALE GENOMIC DNA]</scope>
    <source>
        <strain evidence="5 6">M1P</strain>
    </source>
</reference>
<name>A0A425XXS7_9BACT</name>
<feature type="domain" description="Gfo/Idh/MocA-like oxidoreductase N-terminal" evidence="3">
    <location>
        <begin position="5"/>
        <end position="122"/>
    </location>
</feature>
<dbReference type="Proteomes" id="UP000285794">
    <property type="component" value="Unassembled WGS sequence"/>
</dbReference>
<dbReference type="PANTHER" id="PTHR22604:SF105">
    <property type="entry name" value="TRANS-1,2-DIHYDROBENZENE-1,2-DIOL DEHYDROGENASE"/>
    <property type="match status" value="1"/>
</dbReference>
<keyword evidence="2" id="KW-0560">Oxidoreductase</keyword>
<comment type="similarity">
    <text evidence="1">Belongs to the Gfo/Idh/MocA family.</text>
</comment>
<evidence type="ECO:0000259" key="4">
    <source>
        <dbReference type="Pfam" id="PF22725"/>
    </source>
</evidence>
<dbReference type="SUPFAM" id="SSF55347">
    <property type="entry name" value="Glyceraldehyde-3-phosphate dehydrogenase-like, C-terminal domain"/>
    <property type="match status" value="1"/>
</dbReference>
<dbReference type="InterPro" id="IPR036291">
    <property type="entry name" value="NAD(P)-bd_dom_sf"/>
</dbReference>
<protein>
    <submittedName>
        <fullName evidence="5">Gfo/Idh/MocA family oxidoreductase</fullName>
    </submittedName>
</protein>
<dbReference type="GO" id="GO:0016491">
    <property type="term" value="F:oxidoreductase activity"/>
    <property type="evidence" value="ECO:0007669"/>
    <property type="project" value="UniProtKB-KW"/>
</dbReference>
<organism evidence="5 6">
    <name type="scientific">Ancylomarina euxinus</name>
    <dbReference type="NCBI Taxonomy" id="2283627"/>
    <lineage>
        <taxon>Bacteria</taxon>
        <taxon>Pseudomonadati</taxon>
        <taxon>Bacteroidota</taxon>
        <taxon>Bacteroidia</taxon>
        <taxon>Marinilabiliales</taxon>
        <taxon>Marinifilaceae</taxon>
        <taxon>Ancylomarina</taxon>
    </lineage>
</organism>
<dbReference type="InterPro" id="IPR050984">
    <property type="entry name" value="Gfo/Idh/MocA_domain"/>
</dbReference>
<feature type="domain" description="GFO/IDH/MocA-like oxidoreductase" evidence="4">
    <location>
        <begin position="134"/>
        <end position="247"/>
    </location>
</feature>
<dbReference type="Pfam" id="PF22725">
    <property type="entry name" value="GFO_IDH_MocA_C3"/>
    <property type="match status" value="1"/>
</dbReference>
<dbReference type="InterPro" id="IPR000683">
    <property type="entry name" value="Gfo/Idh/MocA-like_OxRdtase_N"/>
</dbReference>
<evidence type="ECO:0000256" key="1">
    <source>
        <dbReference type="ARBA" id="ARBA00010928"/>
    </source>
</evidence>
<sequence length="328" mass="37396">MKKKIRWGIMGLGKIANKFASDLQLSNEAELYAVASRNQEKAIAFEEKFHSQKHYDSYEEMAKDEAIDVIYIATPHSFHFENTMLCLKNNKSVLCEKPIGLDSHQVRAMIKEARLRNLFLMEGLWTRFIPATEKLIELLQKKSIGDLQYLQADFGFKADFDPESRVFNKCMGGGSLMDIGIYPIYLSLITLGIPTHLNAIARITKTGVDSYCSMLFGYENGEKAILESSVEADTPTTAHIYGSKGYIKMHSRFHHSKKISLYQDDELKEVFDLKYQGHGYIYEIEEVNRCLRNKMIESPKLPHTLSLDLMAVIDQVKAKIGLTYSSHS</sequence>
<dbReference type="GO" id="GO:0000166">
    <property type="term" value="F:nucleotide binding"/>
    <property type="evidence" value="ECO:0007669"/>
    <property type="project" value="InterPro"/>
</dbReference>
<comment type="caution">
    <text evidence="5">The sequence shown here is derived from an EMBL/GenBank/DDBJ whole genome shotgun (WGS) entry which is preliminary data.</text>
</comment>
<dbReference type="InterPro" id="IPR055170">
    <property type="entry name" value="GFO_IDH_MocA-like_dom"/>
</dbReference>
<keyword evidence="6" id="KW-1185">Reference proteome</keyword>
<evidence type="ECO:0000259" key="3">
    <source>
        <dbReference type="Pfam" id="PF01408"/>
    </source>
</evidence>
<dbReference type="RefSeq" id="WP_125031712.1">
    <property type="nucleotide sequence ID" value="NZ_JAPXVP010000017.1"/>
</dbReference>
<dbReference type="Gene3D" id="3.40.50.720">
    <property type="entry name" value="NAD(P)-binding Rossmann-like Domain"/>
    <property type="match status" value="1"/>
</dbReference>
<evidence type="ECO:0000313" key="5">
    <source>
        <dbReference type="EMBL" id="RRG19526.1"/>
    </source>
</evidence>
<evidence type="ECO:0000256" key="2">
    <source>
        <dbReference type="ARBA" id="ARBA00023002"/>
    </source>
</evidence>
<gene>
    <name evidence="5" type="ORF">DWB61_15045</name>
</gene>
<dbReference type="SUPFAM" id="SSF51735">
    <property type="entry name" value="NAD(P)-binding Rossmann-fold domains"/>
    <property type="match status" value="1"/>
</dbReference>
<accession>A0A425XXS7</accession>
<dbReference type="Gene3D" id="3.30.360.10">
    <property type="entry name" value="Dihydrodipicolinate Reductase, domain 2"/>
    <property type="match status" value="1"/>
</dbReference>